<reference evidence="2 3" key="1">
    <citation type="journal article" date="2013" name="Science">
        <title>Pandoraviruses: amoeba viruses with genomes up to 2.5 Mb reaching that of parasitic eukaryotes.</title>
        <authorList>
            <person name="Philippe N."/>
            <person name="Legendre M."/>
            <person name="Doutre G."/>
            <person name="Coute Y."/>
            <person name="Poirot O."/>
            <person name="Lescot M."/>
            <person name="Arslan D."/>
            <person name="Seltzer V."/>
            <person name="Bertaux L."/>
            <person name="Bruley C."/>
            <person name="Garin J."/>
            <person name="Claverie J.M."/>
            <person name="Abergel C."/>
        </authorList>
    </citation>
    <scope>NUCLEOTIDE SEQUENCE [LARGE SCALE GENOMIC DNA]</scope>
    <source>
        <strain evidence="2">Melbourne</strain>
    </source>
</reference>
<accession>S4VTW3</accession>
<dbReference type="Proteomes" id="UP000201566">
    <property type="component" value="Segment"/>
</dbReference>
<protein>
    <submittedName>
        <fullName evidence="2">Uncharacterized protein</fullName>
    </submittedName>
</protein>
<feature type="region of interest" description="Disordered" evidence="1">
    <location>
        <begin position="28"/>
        <end position="67"/>
    </location>
</feature>
<dbReference type="KEGG" id="vg:16512482"/>
<dbReference type="RefSeq" id="YP_008319529.1">
    <property type="nucleotide sequence ID" value="NC_021858.1"/>
</dbReference>
<evidence type="ECO:0000256" key="1">
    <source>
        <dbReference type="SAM" id="MobiDB-lite"/>
    </source>
</evidence>
<sequence>MGGHRRWRFWRRALGVALCWRRDGYEPCEGDDGSRAAPWNDATASPRTVDSVASDGTGSALVNDGLNVGNDDGARTCDEHNRRRSPDGGVCWPSAMLGRLAAMEQPIAVRCPGSDDVVYRVDLGEETLECLRGGGRRRSWSLTFFMDRERTDDRRVTLYGLMAPECAAWTVAFVADDDNGDDGAGKGCRAHVHIEPDGAVHALD</sequence>
<evidence type="ECO:0000313" key="2">
    <source>
        <dbReference type="EMBL" id="AGO82860.1"/>
    </source>
</evidence>
<name>S4VTW3_9VIRU</name>
<dbReference type="EMBL" id="KC977570">
    <property type="protein sequence ID" value="AGO82860.1"/>
    <property type="molecule type" value="Genomic_DNA"/>
</dbReference>
<evidence type="ECO:0000313" key="3">
    <source>
        <dbReference type="Proteomes" id="UP000201566"/>
    </source>
</evidence>
<dbReference type="GeneID" id="16512482"/>
<gene>
    <name evidence="2" type="ORF">pdul_cds_702</name>
</gene>
<organism evidence="2 3">
    <name type="scientific">Pandoravirus dulcis</name>
    <dbReference type="NCBI Taxonomy" id="1349409"/>
    <lineage>
        <taxon>Viruses</taxon>
        <taxon>Pandoravirus</taxon>
    </lineage>
</organism>
<proteinExistence type="predicted"/>